<sequence>MDSVSGKETWAFSVAKLTVARTPSSLFSLRSTWAAHEAQVMPPIDSSTSCTVVLDVSWAVDVIDANLLSG</sequence>
<comment type="caution">
    <text evidence="1">The sequence shown here is derived from an EMBL/GenBank/DDBJ whole genome shotgun (WGS) entry which is preliminary data.</text>
</comment>
<protein>
    <submittedName>
        <fullName evidence="1">Uncharacterized protein</fullName>
    </submittedName>
</protein>
<evidence type="ECO:0000313" key="1">
    <source>
        <dbReference type="EMBL" id="GGM60560.1"/>
    </source>
</evidence>
<evidence type="ECO:0000313" key="2">
    <source>
        <dbReference type="Proteomes" id="UP000637578"/>
    </source>
</evidence>
<dbReference type="AlphaFoldDB" id="A0A8J3C9J3"/>
<gene>
    <name evidence="1" type="ORF">GCM10012275_34550</name>
</gene>
<reference evidence="1" key="1">
    <citation type="journal article" date="2014" name="Int. J. Syst. Evol. Microbiol.">
        <title>Complete genome sequence of Corynebacterium casei LMG S-19264T (=DSM 44701T), isolated from a smear-ripened cheese.</title>
        <authorList>
            <consortium name="US DOE Joint Genome Institute (JGI-PGF)"/>
            <person name="Walter F."/>
            <person name="Albersmeier A."/>
            <person name="Kalinowski J."/>
            <person name="Ruckert C."/>
        </authorList>
    </citation>
    <scope>NUCLEOTIDE SEQUENCE</scope>
    <source>
        <strain evidence="1">CGMCC 4.5737</strain>
    </source>
</reference>
<proteinExistence type="predicted"/>
<accession>A0A8J3C9J3</accession>
<reference evidence="1" key="2">
    <citation type="submission" date="2020-09" db="EMBL/GenBank/DDBJ databases">
        <authorList>
            <person name="Sun Q."/>
            <person name="Zhou Y."/>
        </authorList>
    </citation>
    <scope>NUCLEOTIDE SEQUENCE</scope>
    <source>
        <strain evidence="1">CGMCC 4.5737</strain>
    </source>
</reference>
<name>A0A8J3C9J3_9PSEU</name>
<organism evidence="1 2">
    <name type="scientific">Longimycelium tulufanense</name>
    <dbReference type="NCBI Taxonomy" id="907463"/>
    <lineage>
        <taxon>Bacteria</taxon>
        <taxon>Bacillati</taxon>
        <taxon>Actinomycetota</taxon>
        <taxon>Actinomycetes</taxon>
        <taxon>Pseudonocardiales</taxon>
        <taxon>Pseudonocardiaceae</taxon>
        <taxon>Longimycelium</taxon>
    </lineage>
</organism>
<dbReference type="EMBL" id="BMMK01000015">
    <property type="protein sequence ID" value="GGM60560.1"/>
    <property type="molecule type" value="Genomic_DNA"/>
</dbReference>
<dbReference type="Proteomes" id="UP000637578">
    <property type="component" value="Unassembled WGS sequence"/>
</dbReference>
<keyword evidence="2" id="KW-1185">Reference proteome</keyword>